<sequence>MLPTFTFTDSTVPLVPAVTSVVVALATLPVPLTVAVTVPVVTVAVRTDVVVVSGVSLKAA</sequence>
<comment type="caution">
    <text evidence="1">The sequence shown here is derived from an EMBL/GenBank/DDBJ whole genome shotgun (WGS) entry which is preliminary data.</text>
</comment>
<gene>
    <name evidence="1" type="ORF">GCM10025868_27050</name>
</gene>
<evidence type="ECO:0000313" key="1">
    <source>
        <dbReference type="EMBL" id="GMA87455.1"/>
    </source>
</evidence>
<organism evidence="1 2">
    <name type="scientific">Angustibacter aerolatus</name>
    <dbReference type="NCBI Taxonomy" id="1162965"/>
    <lineage>
        <taxon>Bacteria</taxon>
        <taxon>Bacillati</taxon>
        <taxon>Actinomycetota</taxon>
        <taxon>Actinomycetes</taxon>
        <taxon>Kineosporiales</taxon>
        <taxon>Kineosporiaceae</taxon>
    </lineage>
</organism>
<reference evidence="2" key="1">
    <citation type="journal article" date="2019" name="Int. J. Syst. Evol. Microbiol.">
        <title>The Global Catalogue of Microorganisms (GCM) 10K type strain sequencing project: providing services to taxonomists for standard genome sequencing and annotation.</title>
        <authorList>
            <consortium name="The Broad Institute Genomics Platform"/>
            <consortium name="The Broad Institute Genome Sequencing Center for Infectious Disease"/>
            <person name="Wu L."/>
            <person name="Ma J."/>
        </authorList>
    </citation>
    <scope>NUCLEOTIDE SEQUENCE [LARGE SCALE GENOMIC DNA]</scope>
    <source>
        <strain evidence="2">NBRC 108730</strain>
    </source>
</reference>
<dbReference type="Proteomes" id="UP001157017">
    <property type="component" value="Unassembled WGS sequence"/>
</dbReference>
<accession>A0ABQ6JJP8</accession>
<dbReference type="EMBL" id="BSUZ01000001">
    <property type="protein sequence ID" value="GMA87455.1"/>
    <property type="molecule type" value="Genomic_DNA"/>
</dbReference>
<evidence type="ECO:0000313" key="2">
    <source>
        <dbReference type="Proteomes" id="UP001157017"/>
    </source>
</evidence>
<name>A0ABQ6JJP8_9ACTN</name>
<proteinExistence type="predicted"/>
<protein>
    <submittedName>
        <fullName evidence="1">Uncharacterized protein</fullName>
    </submittedName>
</protein>
<keyword evidence="2" id="KW-1185">Reference proteome</keyword>